<dbReference type="GO" id="GO:0035251">
    <property type="term" value="F:UDP-glucosyltransferase activity"/>
    <property type="evidence" value="ECO:0007669"/>
    <property type="project" value="InterPro"/>
</dbReference>
<dbReference type="Gene3D" id="3.40.50.2000">
    <property type="entry name" value="Glycogen Phosphorylase B"/>
    <property type="match status" value="2"/>
</dbReference>
<proteinExistence type="inferred from homology"/>
<dbReference type="InterPro" id="IPR002213">
    <property type="entry name" value="UDP_glucos_trans"/>
</dbReference>
<dbReference type="InterPro" id="IPR050481">
    <property type="entry name" value="UDP-glycosyltransf_plant"/>
</dbReference>
<comment type="caution">
    <text evidence="5">The sequence shown here is derived from an EMBL/GenBank/DDBJ whole genome shotgun (WGS) entry which is preliminary data.</text>
</comment>
<dbReference type="CDD" id="cd03784">
    <property type="entry name" value="GT1_Gtf-like"/>
    <property type="match status" value="1"/>
</dbReference>
<dbReference type="SUPFAM" id="SSF53756">
    <property type="entry name" value="UDP-Glycosyltransferase/glycogen phosphorylase"/>
    <property type="match status" value="1"/>
</dbReference>
<gene>
    <name evidence="5" type="ORF">QN277_016068</name>
</gene>
<evidence type="ECO:0000256" key="4">
    <source>
        <dbReference type="RuleBase" id="RU362057"/>
    </source>
</evidence>
<accession>A0AAE1MVU9</accession>
<evidence type="ECO:0000256" key="3">
    <source>
        <dbReference type="RuleBase" id="RU003718"/>
    </source>
</evidence>
<dbReference type="InterPro" id="IPR035595">
    <property type="entry name" value="UDP_glycos_trans_CS"/>
</dbReference>
<sequence length="489" mass="55305">MKKSQLVFVPYPGMGHIGSTTAFAKLLIKHNQHLSVTVLVIPPFDVSIDSFMKSMDTTSLSIPNCLSFIHLPPYPDPTNSQSLHRAAFIDSVIEYQKPNIRDALSKLNSDPDSPPLAGLVVDMFTPTMIDVAIDLKAPHFMFYASSAAFLGFVLHFHMLREQDSLDTTVINFKDSGLEFAIPFFENHVPASVFPRVMSEKEWALYFFRNAGRMKRLSGIIVNTFEELESQAIQSLCNDNLTVYPIGPMLNIGEDVKKTNIPEGSKEVMNWLDDQPPSSVLLLCFGSKGYFDDENQVREIARALVSSGVRFVWSLRRPPLKSLVSVESARDYSNQELEAVLPVGFLEQTAEIGRVMGWAPQAQILAHKAVGGFVSHCGWNSILESIYYGVPIATWPIYSEQQFNAFEMVRELKMSEEISLDYRIEYEESKKPRLINAERIEKGIKQVMQKESEVRKKVKEMSEMSKRALMEGGSSYSYLQRFIHDVLKCE</sequence>
<dbReference type="PROSITE" id="PS00375">
    <property type="entry name" value="UDPGT"/>
    <property type="match status" value="1"/>
</dbReference>
<reference evidence="5" key="1">
    <citation type="submission" date="2023-10" db="EMBL/GenBank/DDBJ databases">
        <title>Chromosome-level genome of the transformable northern wattle, Acacia crassicarpa.</title>
        <authorList>
            <person name="Massaro I."/>
            <person name="Sinha N.R."/>
            <person name="Poethig S."/>
            <person name="Leichty A.R."/>
        </authorList>
    </citation>
    <scope>NUCLEOTIDE SEQUENCE</scope>
    <source>
        <strain evidence="5">Acra3RX</strain>
        <tissue evidence="5">Leaf</tissue>
    </source>
</reference>
<evidence type="ECO:0000313" key="6">
    <source>
        <dbReference type="Proteomes" id="UP001293593"/>
    </source>
</evidence>
<evidence type="ECO:0000313" key="5">
    <source>
        <dbReference type="EMBL" id="KAK4278187.1"/>
    </source>
</evidence>
<keyword evidence="6" id="KW-1185">Reference proteome</keyword>
<keyword evidence="3" id="KW-0328">Glycosyltransferase</keyword>
<dbReference type="Proteomes" id="UP001293593">
    <property type="component" value="Unassembled WGS sequence"/>
</dbReference>
<dbReference type="PANTHER" id="PTHR48048:SF45">
    <property type="entry name" value="GLYCOSYLTRANSFERASE"/>
    <property type="match status" value="1"/>
</dbReference>
<comment type="similarity">
    <text evidence="1 3">Belongs to the UDP-glycosyltransferase family.</text>
</comment>
<evidence type="ECO:0000256" key="1">
    <source>
        <dbReference type="ARBA" id="ARBA00009995"/>
    </source>
</evidence>
<name>A0AAE1MVU9_9FABA</name>
<protein>
    <recommendedName>
        <fullName evidence="4">Glycosyltransferase</fullName>
        <ecNumber evidence="4">2.4.1.-</ecNumber>
    </recommendedName>
</protein>
<keyword evidence="2 3" id="KW-0808">Transferase</keyword>
<evidence type="ECO:0000256" key="2">
    <source>
        <dbReference type="ARBA" id="ARBA00022679"/>
    </source>
</evidence>
<dbReference type="PANTHER" id="PTHR48048">
    <property type="entry name" value="GLYCOSYLTRANSFERASE"/>
    <property type="match status" value="1"/>
</dbReference>
<dbReference type="Pfam" id="PF00201">
    <property type="entry name" value="UDPGT"/>
    <property type="match status" value="1"/>
</dbReference>
<dbReference type="FunFam" id="3.40.50.2000:FF:000056">
    <property type="entry name" value="Glycosyltransferase"/>
    <property type="match status" value="1"/>
</dbReference>
<dbReference type="EMBL" id="JAWXYG010000003">
    <property type="protein sequence ID" value="KAK4278187.1"/>
    <property type="molecule type" value="Genomic_DNA"/>
</dbReference>
<dbReference type="AlphaFoldDB" id="A0AAE1MVU9"/>
<dbReference type="EC" id="2.4.1.-" evidence="4"/>
<organism evidence="5 6">
    <name type="scientific">Acacia crassicarpa</name>
    <name type="common">northern wattle</name>
    <dbReference type="NCBI Taxonomy" id="499986"/>
    <lineage>
        <taxon>Eukaryota</taxon>
        <taxon>Viridiplantae</taxon>
        <taxon>Streptophyta</taxon>
        <taxon>Embryophyta</taxon>
        <taxon>Tracheophyta</taxon>
        <taxon>Spermatophyta</taxon>
        <taxon>Magnoliopsida</taxon>
        <taxon>eudicotyledons</taxon>
        <taxon>Gunneridae</taxon>
        <taxon>Pentapetalae</taxon>
        <taxon>rosids</taxon>
        <taxon>fabids</taxon>
        <taxon>Fabales</taxon>
        <taxon>Fabaceae</taxon>
        <taxon>Caesalpinioideae</taxon>
        <taxon>mimosoid clade</taxon>
        <taxon>Acacieae</taxon>
        <taxon>Acacia</taxon>
    </lineage>
</organism>